<keyword evidence="1" id="KW-0472">Membrane</keyword>
<keyword evidence="1" id="KW-0812">Transmembrane</keyword>
<gene>
    <name evidence="2" type="ORF">GA0061100_12217</name>
</gene>
<protein>
    <submittedName>
        <fullName evidence="2">Uncharacterized protein</fullName>
    </submittedName>
</protein>
<feature type="transmembrane region" description="Helical" evidence="1">
    <location>
        <begin position="7"/>
        <end position="27"/>
    </location>
</feature>
<reference evidence="3" key="1">
    <citation type="submission" date="2016-08" db="EMBL/GenBank/DDBJ databases">
        <authorList>
            <person name="Varghese N."/>
            <person name="Submissions Spin"/>
        </authorList>
    </citation>
    <scope>NUCLEOTIDE SEQUENCE [LARGE SCALE GENOMIC DNA]</scope>
    <source>
        <strain evidence="3">CCBAU 57015</strain>
    </source>
</reference>
<proteinExistence type="predicted"/>
<feature type="transmembrane region" description="Helical" evidence="1">
    <location>
        <begin position="39"/>
        <end position="59"/>
    </location>
</feature>
<dbReference type="AlphaFoldDB" id="A0A1C3WK38"/>
<organism evidence="2 3">
    <name type="scientific">Rhizobium hainanense</name>
    <dbReference type="NCBI Taxonomy" id="52131"/>
    <lineage>
        <taxon>Bacteria</taxon>
        <taxon>Pseudomonadati</taxon>
        <taxon>Pseudomonadota</taxon>
        <taxon>Alphaproteobacteria</taxon>
        <taxon>Hyphomicrobiales</taxon>
        <taxon>Rhizobiaceae</taxon>
        <taxon>Rhizobium/Agrobacterium group</taxon>
        <taxon>Rhizobium</taxon>
    </lineage>
</organism>
<evidence type="ECO:0000256" key="1">
    <source>
        <dbReference type="SAM" id="Phobius"/>
    </source>
</evidence>
<accession>A0A1C3WK38</accession>
<sequence>MATLLKIAGGFIIAVGLLILVVVIVVGRNNPLTPDFPPVFGIILAGALISAFGLMLQHLETMTRNSARQTELLTELVRKIAKSDHTPRASEANSLDQLTKSNFRFKDI</sequence>
<keyword evidence="1" id="KW-1133">Transmembrane helix</keyword>
<dbReference type="OrthoDB" id="8403955at2"/>
<evidence type="ECO:0000313" key="3">
    <source>
        <dbReference type="Proteomes" id="UP000186228"/>
    </source>
</evidence>
<dbReference type="EMBL" id="FMAC01000022">
    <property type="protein sequence ID" value="SCB40084.1"/>
    <property type="molecule type" value="Genomic_DNA"/>
</dbReference>
<evidence type="ECO:0000313" key="2">
    <source>
        <dbReference type="EMBL" id="SCB40084.1"/>
    </source>
</evidence>
<dbReference type="Proteomes" id="UP000186228">
    <property type="component" value="Unassembled WGS sequence"/>
</dbReference>
<dbReference type="RefSeq" id="WP_075857086.1">
    <property type="nucleotide sequence ID" value="NZ_FMAC01000022.1"/>
</dbReference>
<name>A0A1C3WK38_9HYPH</name>
<keyword evidence="3" id="KW-1185">Reference proteome</keyword>